<dbReference type="InterPro" id="IPR036116">
    <property type="entry name" value="FN3_sf"/>
</dbReference>
<dbReference type="PROSITE" id="PS51318">
    <property type="entry name" value="TAT"/>
    <property type="match status" value="1"/>
</dbReference>
<dbReference type="PANTHER" id="PTHR13817">
    <property type="entry name" value="TITIN"/>
    <property type="match status" value="1"/>
</dbReference>
<dbReference type="EMBL" id="BONZ01000079">
    <property type="protein sequence ID" value="GIH19300.1"/>
    <property type="molecule type" value="Genomic_DNA"/>
</dbReference>
<proteinExistence type="predicted"/>
<evidence type="ECO:0000313" key="10">
    <source>
        <dbReference type="EMBL" id="GIH19300.1"/>
    </source>
</evidence>
<keyword evidence="4" id="KW-0119">Carbohydrate metabolism</keyword>
<evidence type="ECO:0000256" key="1">
    <source>
        <dbReference type="ARBA" id="ARBA00022729"/>
    </source>
</evidence>
<evidence type="ECO:0000256" key="8">
    <source>
        <dbReference type="SAM" id="SignalP"/>
    </source>
</evidence>
<dbReference type="CDD" id="cd00063">
    <property type="entry name" value="FN3"/>
    <property type="match status" value="1"/>
</dbReference>
<dbReference type="SUPFAM" id="SSF49265">
    <property type="entry name" value="Fibronectin type III"/>
    <property type="match status" value="2"/>
</dbReference>
<dbReference type="InterPro" id="IPR032379">
    <property type="entry name" value="DUF4874"/>
</dbReference>
<dbReference type="Pfam" id="PF16116">
    <property type="entry name" value="DUF4832"/>
    <property type="match status" value="1"/>
</dbReference>
<evidence type="ECO:0000256" key="3">
    <source>
        <dbReference type="ARBA" id="ARBA00022801"/>
    </source>
</evidence>
<dbReference type="SMART" id="SM00060">
    <property type="entry name" value="FN3"/>
    <property type="match status" value="2"/>
</dbReference>
<dbReference type="AlphaFoldDB" id="A0A8J3VUI3"/>
<keyword evidence="1 8" id="KW-0732">Signal</keyword>
<keyword evidence="6" id="KW-0624">Polysaccharide degradation</keyword>
<dbReference type="InterPro" id="IPR032267">
    <property type="entry name" value="DUF4832"/>
</dbReference>
<gene>
    <name evidence="10" type="ORF">Raf01_74720</name>
</gene>
<dbReference type="FunFam" id="2.60.40.10:FF:001114">
    <property type="entry name" value="Chitinase A1"/>
    <property type="match status" value="1"/>
</dbReference>
<dbReference type="PROSITE" id="PS50853">
    <property type="entry name" value="FN3"/>
    <property type="match status" value="2"/>
</dbReference>
<dbReference type="Pfam" id="PF16173">
    <property type="entry name" value="DUF4874"/>
    <property type="match status" value="1"/>
</dbReference>
<name>A0A8J3VUI3_9ACTN</name>
<evidence type="ECO:0000256" key="7">
    <source>
        <dbReference type="SAM" id="MobiDB-lite"/>
    </source>
</evidence>
<dbReference type="InterPro" id="IPR013783">
    <property type="entry name" value="Ig-like_fold"/>
</dbReference>
<comment type="caution">
    <text evidence="10">The sequence shown here is derived from an EMBL/GenBank/DDBJ whole genome shotgun (WGS) entry which is preliminary data.</text>
</comment>
<protein>
    <recommendedName>
        <fullName evidence="9">Fibronectin type-III domain-containing protein</fullName>
    </recommendedName>
</protein>
<dbReference type="Proteomes" id="UP000642748">
    <property type="component" value="Unassembled WGS sequence"/>
</dbReference>
<dbReference type="InterPro" id="IPR006311">
    <property type="entry name" value="TAT_signal"/>
</dbReference>
<dbReference type="PANTHER" id="PTHR13817:SF73">
    <property type="entry name" value="FIBRONECTIN TYPE-III DOMAIN-CONTAINING PROTEIN"/>
    <property type="match status" value="1"/>
</dbReference>
<sequence length="708" mass="75495">MSAPLTRRRLAAALASLTALAIVGVAGPAGAATTRTVSYTGDFASVFTNPDRGFHNRYEIINDANVNDYVTAHSEAGFNPDEVDRTFARAKADGDTLIHSYVHLDKYQTGDLPQELLDNLGTGLAAIRAQGLKIVLRFAYTWSEYSAVTEAQIDRHIDQLSPVLTANADVIDHLEAGFLGAWGEWHDSPYTDAFSADQAPVRYRIVKKLLAATPATIPIAIRYPIFAYEFRQRTTPPTPCGLPDNCLMTQQDLDRLGFHDDCFLSDSADMGTYDQNSWLGWFDIPTKKNWVYTAATSYGGNQEVGGETCDASGGDDAAGVNAQYELSHQHWTEINEDYAPVNINIWRSANLAASGNDPAETLFTRAKRKLGYRLRLVDATFDSTATPGQTFTFAAHLVNDGYAAPIQRRTVYLTFDNGTHRYDVPLPGVDIRTWLAGTVTVPTQTVSLPGGMAAGSYTLGLWLPDQYTSLHNNPAYDIRLANTGTWNATTGYNTLATGVTVGTCPGDCTPPTTPTLTLTGSTSSSASLSWTASTDNVGVAGYDIVRDGTKVATVTGTSYTDTGLSPGGYHYSVNARDAAGNTSPASNTVSVNVGCTDCSPPTTPTGLTSPSQTSTTVTLSWTASTDNVGVTGYRVYRGATLAGSPTGTTFTDTSLNPSTAYTYTVRASDAAGNTSPASAALTVSTGPRHRSGWCSMTSTAPHRTHPPP</sequence>
<keyword evidence="11" id="KW-1185">Reference proteome</keyword>
<accession>A0A8J3VUI3</accession>
<keyword evidence="3" id="KW-0378">Hydrolase</keyword>
<feature type="domain" description="Fibronectin type-III" evidence="9">
    <location>
        <begin position="600"/>
        <end position="688"/>
    </location>
</feature>
<feature type="compositionally biased region" description="Polar residues" evidence="7">
    <location>
        <begin position="671"/>
        <end position="685"/>
    </location>
</feature>
<evidence type="ECO:0000256" key="6">
    <source>
        <dbReference type="ARBA" id="ARBA00023326"/>
    </source>
</evidence>
<organism evidence="10 11">
    <name type="scientific">Rugosimonospora africana</name>
    <dbReference type="NCBI Taxonomy" id="556532"/>
    <lineage>
        <taxon>Bacteria</taxon>
        <taxon>Bacillati</taxon>
        <taxon>Actinomycetota</taxon>
        <taxon>Actinomycetes</taxon>
        <taxon>Micromonosporales</taxon>
        <taxon>Micromonosporaceae</taxon>
        <taxon>Rugosimonospora</taxon>
    </lineage>
</organism>
<evidence type="ECO:0000313" key="11">
    <source>
        <dbReference type="Proteomes" id="UP000642748"/>
    </source>
</evidence>
<evidence type="ECO:0000256" key="5">
    <source>
        <dbReference type="ARBA" id="ARBA00023295"/>
    </source>
</evidence>
<dbReference type="GO" id="GO:0016798">
    <property type="term" value="F:hydrolase activity, acting on glycosyl bonds"/>
    <property type="evidence" value="ECO:0007669"/>
    <property type="project" value="UniProtKB-KW"/>
</dbReference>
<dbReference type="Gene3D" id="2.60.40.10">
    <property type="entry name" value="Immunoglobulins"/>
    <property type="match status" value="2"/>
</dbReference>
<dbReference type="Pfam" id="PF00041">
    <property type="entry name" value="fn3"/>
    <property type="match status" value="2"/>
</dbReference>
<dbReference type="GO" id="GO:0000272">
    <property type="term" value="P:polysaccharide catabolic process"/>
    <property type="evidence" value="ECO:0007669"/>
    <property type="project" value="UniProtKB-KW"/>
</dbReference>
<dbReference type="RefSeq" id="WP_203922770.1">
    <property type="nucleotide sequence ID" value="NZ_BONZ01000079.1"/>
</dbReference>
<evidence type="ECO:0000256" key="2">
    <source>
        <dbReference type="ARBA" id="ARBA00022737"/>
    </source>
</evidence>
<keyword evidence="2" id="KW-0677">Repeat</keyword>
<dbReference type="InterPro" id="IPR003961">
    <property type="entry name" value="FN3_dom"/>
</dbReference>
<feature type="chain" id="PRO_5035281408" description="Fibronectin type-III domain-containing protein" evidence="8">
    <location>
        <begin position="32"/>
        <end position="708"/>
    </location>
</feature>
<evidence type="ECO:0000256" key="4">
    <source>
        <dbReference type="ARBA" id="ARBA00023277"/>
    </source>
</evidence>
<dbReference type="InterPro" id="IPR050964">
    <property type="entry name" value="Striated_Muscle_Regulatory"/>
</dbReference>
<reference evidence="10" key="1">
    <citation type="submission" date="2021-01" db="EMBL/GenBank/DDBJ databases">
        <title>Whole genome shotgun sequence of Rugosimonospora africana NBRC 104875.</title>
        <authorList>
            <person name="Komaki H."/>
            <person name="Tamura T."/>
        </authorList>
    </citation>
    <scope>NUCLEOTIDE SEQUENCE</scope>
    <source>
        <strain evidence="10">NBRC 104875</strain>
    </source>
</reference>
<feature type="signal peptide" evidence="8">
    <location>
        <begin position="1"/>
        <end position="31"/>
    </location>
</feature>
<keyword evidence="5" id="KW-0326">Glycosidase</keyword>
<evidence type="ECO:0000259" key="9">
    <source>
        <dbReference type="PROSITE" id="PS50853"/>
    </source>
</evidence>
<feature type="domain" description="Fibronectin type-III" evidence="9">
    <location>
        <begin position="510"/>
        <end position="596"/>
    </location>
</feature>
<feature type="region of interest" description="Disordered" evidence="7">
    <location>
        <begin position="669"/>
        <end position="708"/>
    </location>
</feature>